<dbReference type="KEGG" id="thd:BHV28_15710"/>
<comment type="pathway">
    <text evidence="1">Nitrogen metabolism; urea cycle; L-ornithine and urea from L-arginine: step 1/1.</text>
</comment>
<dbReference type="Pfam" id="PF00491">
    <property type="entry name" value="Arginase"/>
    <property type="match status" value="1"/>
</dbReference>
<comment type="similarity">
    <text evidence="11 12">Belongs to the arginase family.</text>
</comment>
<evidence type="ECO:0000256" key="10">
    <source>
        <dbReference type="PIRSR" id="PIRSR036979-1"/>
    </source>
</evidence>
<dbReference type="GO" id="GO:0000050">
    <property type="term" value="P:urea cycle"/>
    <property type="evidence" value="ECO:0007669"/>
    <property type="project" value="UniProtKB-UniPathway"/>
</dbReference>
<evidence type="ECO:0000313" key="15">
    <source>
        <dbReference type="Proteomes" id="UP000188912"/>
    </source>
</evidence>
<feature type="binding site" evidence="10">
    <location>
        <position position="228"/>
    </location>
    <ligand>
        <name>Mn(2+)</name>
        <dbReference type="ChEBI" id="CHEBI:29035"/>
        <label>1</label>
    </ligand>
</feature>
<evidence type="ECO:0000256" key="8">
    <source>
        <dbReference type="ARBA" id="ARBA00047391"/>
    </source>
</evidence>
<dbReference type="AlphaFoldDB" id="A0A1U9JWP5"/>
<organism evidence="14 15">
    <name type="scientific">Candidatus Tokpelaia hoelldobleri</name>
    <dbReference type="NCBI Taxonomy" id="1902579"/>
    <lineage>
        <taxon>Bacteria</taxon>
        <taxon>Pseudomonadati</taxon>
        <taxon>Pseudomonadota</taxon>
        <taxon>Alphaproteobacteria</taxon>
        <taxon>Hyphomicrobiales</taxon>
        <taxon>Candidatus Tokpelaia</taxon>
    </lineage>
</organism>
<evidence type="ECO:0000256" key="2">
    <source>
        <dbReference type="ARBA" id="ARBA00012168"/>
    </source>
</evidence>
<dbReference type="Gene3D" id="3.40.800.10">
    <property type="entry name" value="Ureohydrolase domain"/>
    <property type="match status" value="1"/>
</dbReference>
<dbReference type="PROSITE" id="PS51409">
    <property type="entry name" value="ARGINASE_2"/>
    <property type="match status" value="1"/>
</dbReference>
<keyword evidence="6 12" id="KW-0378">Hydrolase</keyword>
<feature type="binding site" evidence="10">
    <location>
        <position position="96"/>
    </location>
    <ligand>
        <name>Mn(2+)</name>
        <dbReference type="ChEBI" id="CHEBI:29035"/>
        <label>1</label>
    </ligand>
</feature>
<dbReference type="FunFam" id="3.40.800.10:FF:000012">
    <property type="entry name" value="Arginase"/>
    <property type="match status" value="1"/>
</dbReference>
<dbReference type="PANTHER" id="PTHR43782">
    <property type="entry name" value="ARGINASE"/>
    <property type="match status" value="1"/>
</dbReference>
<evidence type="ECO:0000256" key="5">
    <source>
        <dbReference type="ARBA" id="ARBA00022723"/>
    </source>
</evidence>
<feature type="binding site" evidence="10">
    <location>
        <position position="127"/>
    </location>
    <ligand>
        <name>Mn(2+)</name>
        <dbReference type="ChEBI" id="CHEBI:29035"/>
        <label>1</label>
    </ligand>
</feature>
<dbReference type="SUPFAM" id="SSF52768">
    <property type="entry name" value="Arginase/deacetylase"/>
    <property type="match status" value="1"/>
</dbReference>
<evidence type="ECO:0000256" key="6">
    <source>
        <dbReference type="ARBA" id="ARBA00022801"/>
    </source>
</evidence>
<dbReference type="NCBIfam" id="TIGR01229">
    <property type="entry name" value="rocF_arginase"/>
    <property type="match status" value="1"/>
</dbReference>
<dbReference type="PRINTS" id="PR00116">
    <property type="entry name" value="ARGINASE"/>
</dbReference>
<sequence length="308" mass="33551">MDIRLTGIPLQDGSRRLGCDMGPSAYRAAGIVETLASLGHTVTDTGNITPDFHSKASHPNRQLYHLPQVHDWIAAIAARAYEEAGKGFPIFMGGDHLMSAGTVAGVKRHADDKGRPLFVLWLDAHSDFHTLDTTTSGNLHGTPVAYFSGQKGFKDYYPPLASPVPLENICLFGIRSVDHEERLALNKTAVSVCDMRKIDEMGVGALLMRFLERVERVKGMLHVSLDVDFLDPLIAPAVGTTVPGGATFREAHLIMEMLCDSGLVTSLDLAELNPFLDERGKTAVLMMDLAASLMGRRVIDRVTRAAFI</sequence>
<evidence type="ECO:0000256" key="9">
    <source>
        <dbReference type="NCBIfam" id="TIGR01229"/>
    </source>
</evidence>
<evidence type="ECO:0000313" key="14">
    <source>
        <dbReference type="EMBL" id="AQS42251.1"/>
    </source>
</evidence>
<dbReference type="EMBL" id="CP017315">
    <property type="protein sequence ID" value="AQS42251.1"/>
    <property type="molecule type" value="Genomic_DNA"/>
</dbReference>
<dbReference type="InterPro" id="IPR006035">
    <property type="entry name" value="Ureohydrolase"/>
</dbReference>
<evidence type="ECO:0000256" key="3">
    <source>
        <dbReference type="ARBA" id="ARBA00018123"/>
    </source>
</evidence>
<evidence type="ECO:0000256" key="13">
    <source>
        <dbReference type="RuleBase" id="RU361159"/>
    </source>
</evidence>
<name>A0A1U9JWP5_9HYPH</name>
<dbReference type="CDD" id="cd09989">
    <property type="entry name" value="Arginase"/>
    <property type="match status" value="1"/>
</dbReference>
<feature type="binding site" evidence="10">
    <location>
        <position position="125"/>
    </location>
    <ligand>
        <name>Mn(2+)</name>
        <dbReference type="ChEBI" id="CHEBI:29035"/>
        <label>1</label>
    </ligand>
</feature>
<dbReference type="GO" id="GO:0006525">
    <property type="term" value="P:arginine metabolic process"/>
    <property type="evidence" value="ECO:0007669"/>
    <property type="project" value="UniProtKB-KW"/>
</dbReference>
<accession>A0A1U9JWP5</accession>
<keyword evidence="4 13" id="KW-0056">Arginine metabolism</keyword>
<evidence type="ECO:0000256" key="12">
    <source>
        <dbReference type="RuleBase" id="RU003684"/>
    </source>
</evidence>
<reference evidence="14 15" key="2">
    <citation type="journal article" date="2016" name="Sci. Rep.">
        <title>The genome of Rhizobiales bacteria in predatory ants reveals urease gene functions but no genes for nitrogen fixation.</title>
        <authorList>
            <person name="Neuvonen M.M."/>
            <person name="Tamarit D."/>
            <person name="Naslund K."/>
            <person name="Liebig J."/>
            <person name="Feldhaar H."/>
            <person name="Moran N.A."/>
            <person name="Guy L."/>
            <person name="Andersson S.G."/>
        </authorList>
    </citation>
    <scope>NUCLEOTIDE SEQUENCE [LARGE SCALE GENOMIC DNA]</scope>
    <source>
        <strain evidence="14 15">Hsal</strain>
    </source>
</reference>
<keyword evidence="15" id="KW-1185">Reference proteome</keyword>
<gene>
    <name evidence="14" type="ORF">BHV28_15710</name>
</gene>
<evidence type="ECO:0000256" key="4">
    <source>
        <dbReference type="ARBA" id="ARBA00022503"/>
    </source>
</evidence>
<feature type="binding site" evidence="10">
    <location>
        <position position="123"/>
    </location>
    <ligand>
        <name>Mn(2+)</name>
        <dbReference type="ChEBI" id="CHEBI:29035"/>
        <label>1</label>
    </ligand>
</feature>
<comment type="cofactor">
    <cofactor evidence="10 13">
        <name>Mn(2+)</name>
        <dbReference type="ChEBI" id="CHEBI:29035"/>
    </cofactor>
    <text evidence="10 13">Binds 2 manganese ions per subunit.</text>
</comment>
<dbReference type="Proteomes" id="UP000188912">
    <property type="component" value="Chromosome"/>
</dbReference>
<keyword evidence="5 10" id="KW-0479">Metal-binding</keyword>
<reference evidence="14 15" key="1">
    <citation type="journal article" date="2010" name="Science">
        <title>Genomic comparison of the ants Camponotus floridanus and Harpegnathos saltator.</title>
        <authorList>
            <person name="Bonasio R."/>
            <person name="Zhang G."/>
            <person name="Ye C."/>
            <person name="Mutti N.S."/>
            <person name="Fang X."/>
            <person name="Qin N."/>
            <person name="Donahue G."/>
            <person name="Yang P."/>
            <person name="Li Q."/>
            <person name="Li C."/>
            <person name="Zhang P."/>
            <person name="Huang Z."/>
            <person name="Berger S.L."/>
            <person name="Reinberg D."/>
            <person name="Wang J."/>
            <person name="Liebig J."/>
        </authorList>
    </citation>
    <scope>NUCLEOTIDE SEQUENCE [LARGE SCALE GENOMIC DNA]</scope>
    <source>
        <strain evidence="14 15">Hsal</strain>
    </source>
</reference>
<evidence type="ECO:0000256" key="11">
    <source>
        <dbReference type="PROSITE-ProRule" id="PRU00742"/>
    </source>
</evidence>
<dbReference type="UniPathway" id="UPA00158">
    <property type="reaction ID" value="UER00270"/>
</dbReference>
<keyword evidence="7 10" id="KW-0464">Manganese</keyword>
<dbReference type="InterPro" id="IPR023696">
    <property type="entry name" value="Ureohydrolase_dom_sf"/>
</dbReference>
<dbReference type="GO" id="GO:0004053">
    <property type="term" value="F:arginase activity"/>
    <property type="evidence" value="ECO:0007669"/>
    <property type="project" value="UniProtKB-UniRule"/>
</dbReference>
<protein>
    <recommendedName>
        <fullName evidence="3 9">Arginase</fullName>
        <ecNumber evidence="2 9">3.5.3.1</ecNumber>
    </recommendedName>
</protein>
<dbReference type="PIRSF" id="PIRSF036979">
    <property type="entry name" value="Arginase"/>
    <property type="match status" value="1"/>
</dbReference>
<dbReference type="InterPro" id="IPR014033">
    <property type="entry name" value="Arginase"/>
</dbReference>
<dbReference type="EC" id="3.5.3.1" evidence="2 9"/>
<comment type="catalytic activity">
    <reaction evidence="8 13">
        <text>L-arginine + H2O = urea + L-ornithine</text>
        <dbReference type="Rhea" id="RHEA:20569"/>
        <dbReference type="ChEBI" id="CHEBI:15377"/>
        <dbReference type="ChEBI" id="CHEBI:16199"/>
        <dbReference type="ChEBI" id="CHEBI:32682"/>
        <dbReference type="ChEBI" id="CHEBI:46911"/>
        <dbReference type="EC" id="3.5.3.1"/>
    </reaction>
</comment>
<dbReference type="GO" id="GO:0005737">
    <property type="term" value="C:cytoplasm"/>
    <property type="evidence" value="ECO:0007669"/>
    <property type="project" value="TreeGrafter"/>
</dbReference>
<feature type="binding site" evidence="10">
    <location>
        <position position="226"/>
    </location>
    <ligand>
        <name>Mn(2+)</name>
        <dbReference type="ChEBI" id="CHEBI:29035"/>
        <label>1</label>
    </ligand>
</feature>
<evidence type="ECO:0000256" key="7">
    <source>
        <dbReference type="ARBA" id="ARBA00023211"/>
    </source>
</evidence>
<dbReference type="GO" id="GO:0030145">
    <property type="term" value="F:manganese ion binding"/>
    <property type="evidence" value="ECO:0007669"/>
    <property type="project" value="TreeGrafter"/>
</dbReference>
<proteinExistence type="inferred from homology"/>
<evidence type="ECO:0000256" key="1">
    <source>
        <dbReference type="ARBA" id="ARBA00005098"/>
    </source>
</evidence>
<dbReference type="InterPro" id="IPR020855">
    <property type="entry name" value="Ureohydrolase_Mn_BS"/>
</dbReference>
<dbReference type="PROSITE" id="PS01053">
    <property type="entry name" value="ARGINASE_1"/>
    <property type="match status" value="1"/>
</dbReference>
<dbReference type="PANTHER" id="PTHR43782:SF3">
    <property type="entry name" value="ARGINASE"/>
    <property type="match status" value="1"/>
</dbReference>
<dbReference type="STRING" id="1902579.BHV28_15710"/>